<sequence>MQNDGTPLPRPEQQERRSEATGTGTGTDTGTVPTGNRRKYRLDPKMRDLQRYENFCTAHLYRLRVKASVKASPARSSIRPCAVKAWVPLGTACENLGERASPNLSAQHSRWMSDAPIGPATGLICSKIFQQKSIHSRADDLTGTRQG</sequence>
<organism evidence="2 3">
    <name type="scientific">Trichoderma lentiforme</name>
    <dbReference type="NCBI Taxonomy" id="1567552"/>
    <lineage>
        <taxon>Eukaryota</taxon>
        <taxon>Fungi</taxon>
        <taxon>Dikarya</taxon>
        <taxon>Ascomycota</taxon>
        <taxon>Pezizomycotina</taxon>
        <taxon>Sordariomycetes</taxon>
        <taxon>Hypocreomycetidae</taxon>
        <taxon>Hypocreales</taxon>
        <taxon>Hypocreaceae</taxon>
        <taxon>Trichoderma</taxon>
    </lineage>
</organism>
<dbReference type="AlphaFoldDB" id="A0A9P4X7A7"/>
<reference evidence="2 3" key="1">
    <citation type="submission" date="2018-06" db="EMBL/GenBank/DDBJ databases">
        <title>Genome analysis of cellulolytic fungus Trichoderma lentiforme CFAM-422.</title>
        <authorList>
            <person name="Steindorff A.S."/>
            <person name="Formighieri E.F."/>
            <person name="Midorikawa G.E.O."/>
            <person name="Tamietti M.S."/>
            <person name="Ramos E.Z."/>
            <person name="Silva A.S."/>
            <person name="Bon E.P.S."/>
            <person name="Mendes T.D."/>
            <person name="Damaso M.C.T."/>
            <person name="Favaro L.C.L."/>
        </authorList>
    </citation>
    <scope>NUCLEOTIDE SEQUENCE [LARGE SCALE GENOMIC DNA]</scope>
    <source>
        <strain evidence="2 3">CFAM-422</strain>
    </source>
</reference>
<dbReference type="EMBL" id="QLNT01000021">
    <property type="protein sequence ID" value="KAF3062654.1"/>
    <property type="molecule type" value="Genomic_DNA"/>
</dbReference>
<comment type="caution">
    <text evidence="2">The sequence shown here is derived from an EMBL/GenBank/DDBJ whole genome shotgun (WGS) entry which is preliminary data.</text>
</comment>
<proteinExistence type="predicted"/>
<name>A0A9P4X7A7_9HYPO</name>
<dbReference type="Proteomes" id="UP000801864">
    <property type="component" value="Unassembled WGS sequence"/>
</dbReference>
<evidence type="ECO:0000313" key="2">
    <source>
        <dbReference type="EMBL" id="KAF3062654.1"/>
    </source>
</evidence>
<protein>
    <submittedName>
        <fullName evidence="2">Uncharacterized protein</fullName>
    </submittedName>
</protein>
<feature type="compositionally biased region" description="Low complexity" evidence="1">
    <location>
        <begin position="26"/>
        <end position="35"/>
    </location>
</feature>
<evidence type="ECO:0000313" key="3">
    <source>
        <dbReference type="Proteomes" id="UP000801864"/>
    </source>
</evidence>
<keyword evidence="3" id="KW-1185">Reference proteome</keyword>
<feature type="region of interest" description="Disordered" evidence="1">
    <location>
        <begin position="1"/>
        <end position="44"/>
    </location>
</feature>
<evidence type="ECO:0000256" key="1">
    <source>
        <dbReference type="SAM" id="MobiDB-lite"/>
    </source>
</evidence>
<gene>
    <name evidence="2" type="ORF">CFAM422_010791</name>
</gene>
<accession>A0A9P4X7A7</accession>